<keyword evidence="3" id="KW-1185">Reference proteome</keyword>
<proteinExistence type="predicted"/>
<evidence type="ECO:0000313" key="2">
    <source>
        <dbReference type="EMBL" id="QDT02729.1"/>
    </source>
</evidence>
<dbReference type="AlphaFoldDB" id="A0A517N6G2"/>
<dbReference type="Proteomes" id="UP000318538">
    <property type="component" value="Chromosome"/>
</dbReference>
<evidence type="ECO:0000256" key="1">
    <source>
        <dbReference type="SAM" id="MobiDB-lite"/>
    </source>
</evidence>
<reference evidence="2 3" key="1">
    <citation type="submission" date="2019-02" db="EMBL/GenBank/DDBJ databases">
        <title>Deep-cultivation of Planctomycetes and their phenomic and genomic characterization uncovers novel biology.</title>
        <authorList>
            <person name="Wiegand S."/>
            <person name="Jogler M."/>
            <person name="Boedeker C."/>
            <person name="Pinto D."/>
            <person name="Vollmers J."/>
            <person name="Rivas-Marin E."/>
            <person name="Kohn T."/>
            <person name="Peeters S.H."/>
            <person name="Heuer A."/>
            <person name="Rast P."/>
            <person name="Oberbeckmann S."/>
            <person name="Bunk B."/>
            <person name="Jeske O."/>
            <person name="Meyerdierks A."/>
            <person name="Storesund J.E."/>
            <person name="Kallscheuer N."/>
            <person name="Luecker S."/>
            <person name="Lage O.M."/>
            <person name="Pohl T."/>
            <person name="Merkel B.J."/>
            <person name="Hornburger P."/>
            <person name="Mueller R.-W."/>
            <person name="Bruemmer F."/>
            <person name="Labrenz M."/>
            <person name="Spormann A.M."/>
            <person name="Op den Camp H."/>
            <person name="Overmann J."/>
            <person name="Amann R."/>
            <person name="Jetten M.S.M."/>
            <person name="Mascher T."/>
            <person name="Medema M.H."/>
            <person name="Devos D.P."/>
            <person name="Kaster A.-K."/>
            <person name="Ovreas L."/>
            <person name="Rohde M."/>
            <person name="Galperin M.Y."/>
            <person name="Jogler C."/>
        </authorList>
    </citation>
    <scope>NUCLEOTIDE SEQUENCE [LARGE SCALE GENOMIC DNA]</scope>
    <source>
        <strain evidence="2 3">K22_7</strain>
    </source>
</reference>
<dbReference type="KEGG" id="rlc:K227x_11070"/>
<evidence type="ECO:0000313" key="3">
    <source>
        <dbReference type="Proteomes" id="UP000318538"/>
    </source>
</evidence>
<feature type="compositionally biased region" description="Low complexity" evidence="1">
    <location>
        <begin position="137"/>
        <end position="152"/>
    </location>
</feature>
<feature type="compositionally biased region" description="Polar residues" evidence="1">
    <location>
        <begin position="187"/>
        <end position="214"/>
    </location>
</feature>
<accession>A0A517N6G2</accession>
<protein>
    <submittedName>
        <fullName evidence="2">Uncharacterized protein</fullName>
    </submittedName>
</protein>
<name>A0A517N6G2_9BACT</name>
<organism evidence="2 3">
    <name type="scientific">Rubripirellula lacrimiformis</name>
    <dbReference type="NCBI Taxonomy" id="1930273"/>
    <lineage>
        <taxon>Bacteria</taxon>
        <taxon>Pseudomonadati</taxon>
        <taxon>Planctomycetota</taxon>
        <taxon>Planctomycetia</taxon>
        <taxon>Pirellulales</taxon>
        <taxon>Pirellulaceae</taxon>
        <taxon>Rubripirellula</taxon>
    </lineage>
</organism>
<gene>
    <name evidence="2" type="ORF">K227x_11070</name>
</gene>
<dbReference type="EMBL" id="CP036525">
    <property type="protein sequence ID" value="QDT02729.1"/>
    <property type="molecule type" value="Genomic_DNA"/>
</dbReference>
<feature type="region of interest" description="Disordered" evidence="1">
    <location>
        <begin position="124"/>
        <end position="214"/>
    </location>
</feature>
<sequence>MKRYHWVALTAANFAFLIWASLVWVGSATSQDFDTPQTRLRPIGAPSAVDQYIGQPADRYAGRADQQTPPSASFAIRPAVQYRETAYNASPGSYAASPIGTASYGSGGGYDSSVRQTAMQQMTLPSGATTGPGGPVAGTSPGFTSPPSTGFPVTPPPAMTASPGAPQFTPPTTSQLGAAPNNGAPMNGSQPRSLPSFPSQSVPLAQQSIGSSSDLTPIPQPQMSGGGFATIYNCPNVSAPSSYSAASGIGCGQVGYQAPTGYAPSTLVPMTNGTLPPGTIPPPGQVAAPIAVAPANSAPVGPLLNFGQSVNPVQVGPGLLGQPTAYVPGQYVRNWLRYLTP</sequence>